<dbReference type="Gene3D" id="2.60.40.420">
    <property type="entry name" value="Cupredoxins - blue copper proteins"/>
    <property type="match status" value="1"/>
</dbReference>
<feature type="chain" id="PRO_5014456124" description="Cupredoxin" evidence="1">
    <location>
        <begin position="19"/>
        <end position="333"/>
    </location>
</feature>
<dbReference type="PANTHER" id="PTHR34883:SF16">
    <property type="entry name" value="RICH PROTEIN, PUTATIVE-RELATED"/>
    <property type="match status" value="1"/>
</dbReference>
<protein>
    <recommendedName>
        <fullName evidence="4">Cupredoxin</fullName>
    </recommendedName>
</protein>
<dbReference type="EMBL" id="KZ613803">
    <property type="protein sequence ID" value="PMD60018.1"/>
    <property type="molecule type" value="Genomic_DNA"/>
</dbReference>
<sequence>MKFSTIPTLSAFFAVASAAVCTDANPTTVTQTVTVTAPPHGGNTYVPANARGNPSPYVTTYGGSVTSVDYSGSTTSVWVYPTGSPSHDCTVAIYENDTVNVIIININVQIVNGATTTITSTKTDVKPTWVPQLPYSTTSTSSSYSAMKTHNVIVGADGELKYAGNNIDAAIGDIIRFDFNSTNHTVTESTFDKPCSPKDGGFNTGFNQFNNQNHTGIIFREFEVKVNTPLWFYCAQTVKVSHCQKGMVLGINAAGKFPEFLARATATATSTSSTAYGTGKVSTPAAYTPVAKTLSTGGSSMSTTTTSSSTHKAAVAAPSVHTIKGRRVVAWSA</sequence>
<dbReference type="CDD" id="cd00920">
    <property type="entry name" value="Cupredoxin"/>
    <property type="match status" value="1"/>
</dbReference>
<dbReference type="STRING" id="1095630.A0A2J6TAJ6"/>
<evidence type="ECO:0000313" key="2">
    <source>
        <dbReference type="EMBL" id="PMD60018.1"/>
    </source>
</evidence>
<dbReference type="OrthoDB" id="2331100at2759"/>
<evidence type="ECO:0000313" key="3">
    <source>
        <dbReference type="Proteomes" id="UP000235371"/>
    </source>
</evidence>
<name>A0A2J6TAJ6_9HELO</name>
<keyword evidence="1" id="KW-0732">Signal</keyword>
<dbReference type="InterPro" id="IPR052953">
    <property type="entry name" value="Ser-rich/MCO-related"/>
</dbReference>
<dbReference type="InParanoid" id="A0A2J6TAJ6"/>
<dbReference type="PANTHER" id="PTHR34883">
    <property type="entry name" value="SERINE-RICH PROTEIN, PUTATIVE-RELATED-RELATED"/>
    <property type="match status" value="1"/>
</dbReference>
<dbReference type="AlphaFoldDB" id="A0A2J6TAJ6"/>
<dbReference type="RefSeq" id="XP_024736922.1">
    <property type="nucleotide sequence ID" value="XM_024880263.1"/>
</dbReference>
<proteinExistence type="predicted"/>
<keyword evidence="3" id="KW-1185">Reference proteome</keyword>
<dbReference type="InterPro" id="IPR008972">
    <property type="entry name" value="Cupredoxin"/>
</dbReference>
<gene>
    <name evidence="2" type="ORF">K444DRAFT_613050</name>
</gene>
<dbReference type="SUPFAM" id="SSF49503">
    <property type="entry name" value="Cupredoxins"/>
    <property type="match status" value="1"/>
</dbReference>
<evidence type="ECO:0008006" key="4">
    <source>
        <dbReference type="Google" id="ProtNLM"/>
    </source>
</evidence>
<dbReference type="GeneID" id="36588340"/>
<reference evidence="2 3" key="1">
    <citation type="submission" date="2016-04" db="EMBL/GenBank/DDBJ databases">
        <title>A degradative enzymes factory behind the ericoid mycorrhizal symbiosis.</title>
        <authorList>
            <consortium name="DOE Joint Genome Institute"/>
            <person name="Martino E."/>
            <person name="Morin E."/>
            <person name="Grelet G."/>
            <person name="Kuo A."/>
            <person name="Kohler A."/>
            <person name="Daghino S."/>
            <person name="Barry K."/>
            <person name="Choi C."/>
            <person name="Cichocki N."/>
            <person name="Clum A."/>
            <person name="Copeland A."/>
            <person name="Hainaut M."/>
            <person name="Haridas S."/>
            <person name="Labutti K."/>
            <person name="Lindquist E."/>
            <person name="Lipzen A."/>
            <person name="Khouja H.-R."/>
            <person name="Murat C."/>
            <person name="Ohm R."/>
            <person name="Olson A."/>
            <person name="Spatafora J."/>
            <person name="Veneault-Fourrey C."/>
            <person name="Henrissat B."/>
            <person name="Grigoriev I."/>
            <person name="Martin F."/>
            <person name="Perotto S."/>
        </authorList>
    </citation>
    <scope>NUCLEOTIDE SEQUENCE [LARGE SCALE GENOMIC DNA]</scope>
    <source>
        <strain evidence="2 3">E</strain>
    </source>
</reference>
<dbReference type="Proteomes" id="UP000235371">
    <property type="component" value="Unassembled WGS sequence"/>
</dbReference>
<feature type="signal peptide" evidence="1">
    <location>
        <begin position="1"/>
        <end position="18"/>
    </location>
</feature>
<organism evidence="2 3">
    <name type="scientific">Hyaloscypha bicolor E</name>
    <dbReference type="NCBI Taxonomy" id="1095630"/>
    <lineage>
        <taxon>Eukaryota</taxon>
        <taxon>Fungi</taxon>
        <taxon>Dikarya</taxon>
        <taxon>Ascomycota</taxon>
        <taxon>Pezizomycotina</taxon>
        <taxon>Leotiomycetes</taxon>
        <taxon>Helotiales</taxon>
        <taxon>Hyaloscyphaceae</taxon>
        <taxon>Hyaloscypha</taxon>
        <taxon>Hyaloscypha bicolor</taxon>
    </lineage>
</organism>
<evidence type="ECO:0000256" key="1">
    <source>
        <dbReference type="SAM" id="SignalP"/>
    </source>
</evidence>
<accession>A0A2J6TAJ6</accession>